<dbReference type="Proteomes" id="UP000299211">
    <property type="component" value="Unassembled WGS sequence"/>
</dbReference>
<feature type="domain" description="HTH merR-type" evidence="2">
    <location>
        <begin position="13"/>
        <end position="81"/>
    </location>
</feature>
<dbReference type="PANTHER" id="PTHR30204:SF93">
    <property type="entry name" value="HTH MERR-TYPE DOMAIN-CONTAINING PROTEIN"/>
    <property type="match status" value="1"/>
</dbReference>
<comment type="caution">
    <text evidence="3">The sequence shown here is derived from an EMBL/GenBank/DDBJ whole genome shotgun (WGS) entry which is preliminary data.</text>
</comment>
<dbReference type="PRINTS" id="PR00040">
    <property type="entry name" value="HTHMERR"/>
</dbReference>
<dbReference type="Proteomes" id="UP000302139">
    <property type="component" value="Unassembled WGS sequence"/>
</dbReference>
<gene>
    <name evidence="3" type="ORF">SAV14893_075740</name>
    <name evidence="4" type="ORF">SAV31267_009490</name>
</gene>
<evidence type="ECO:0000313" key="6">
    <source>
        <dbReference type="Proteomes" id="UP000302139"/>
    </source>
</evidence>
<organism evidence="3 6">
    <name type="scientific">Streptomyces avermitilis</name>
    <dbReference type="NCBI Taxonomy" id="33903"/>
    <lineage>
        <taxon>Bacteria</taxon>
        <taxon>Bacillati</taxon>
        <taxon>Actinomycetota</taxon>
        <taxon>Actinomycetes</taxon>
        <taxon>Kitasatosporales</taxon>
        <taxon>Streptomycetaceae</taxon>
        <taxon>Streptomyces</taxon>
    </lineage>
</organism>
<dbReference type="PANTHER" id="PTHR30204">
    <property type="entry name" value="REDOX-CYCLING DRUG-SENSING TRANSCRIPTIONAL ACTIVATOR SOXR"/>
    <property type="match status" value="1"/>
</dbReference>
<sequence>MGEAVRSDSEVAAMLIGELAVEAGTTTRALRYYEEQGLLESDRTPAGYRLYERGAVRRVRNIRELLSCGFTVEDVKSFLAYLDADLPDVFSYSPVCADGYGVGAQRVAELDGRIAILTQLRDSLVHRMPWLAASDDSADEPAV</sequence>
<dbReference type="SMART" id="SM00422">
    <property type="entry name" value="HTH_MERR"/>
    <property type="match status" value="1"/>
</dbReference>
<dbReference type="EMBL" id="BJHY01000001">
    <property type="protein sequence ID" value="GDY71464.1"/>
    <property type="molecule type" value="Genomic_DNA"/>
</dbReference>
<evidence type="ECO:0000259" key="2">
    <source>
        <dbReference type="PROSITE" id="PS50937"/>
    </source>
</evidence>
<accession>A0A4D4M888</accession>
<keyword evidence="1" id="KW-0238">DNA-binding</keyword>
<dbReference type="InterPro" id="IPR047057">
    <property type="entry name" value="MerR_fam"/>
</dbReference>
<dbReference type="AlphaFoldDB" id="A0A4D4M888"/>
<name>A0A4D4M888_STRAX</name>
<dbReference type="RefSeq" id="WP_242432088.1">
    <property type="nucleotide sequence ID" value="NZ_MTJO01000025.1"/>
</dbReference>
<dbReference type="GO" id="GO:0003677">
    <property type="term" value="F:DNA binding"/>
    <property type="evidence" value="ECO:0007669"/>
    <property type="project" value="UniProtKB-KW"/>
</dbReference>
<evidence type="ECO:0000256" key="1">
    <source>
        <dbReference type="ARBA" id="ARBA00023125"/>
    </source>
</evidence>
<dbReference type="Pfam" id="PF13411">
    <property type="entry name" value="MerR_1"/>
    <property type="match status" value="1"/>
</dbReference>
<dbReference type="EMBL" id="BJHX01000001">
    <property type="protein sequence ID" value="GDY68181.1"/>
    <property type="molecule type" value="Genomic_DNA"/>
</dbReference>
<dbReference type="SUPFAM" id="SSF46955">
    <property type="entry name" value="Putative DNA-binding domain"/>
    <property type="match status" value="1"/>
</dbReference>
<dbReference type="PROSITE" id="PS50937">
    <property type="entry name" value="HTH_MERR_2"/>
    <property type="match status" value="1"/>
</dbReference>
<reference evidence="4 5" key="1">
    <citation type="submission" date="2019-04" db="EMBL/GenBank/DDBJ databases">
        <title>Draft genome sequences of Streptomyces avermitilis ATCC 31267.</title>
        <authorList>
            <person name="Komaki H."/>
            <person name="Tamura T."/>
            <person name="Hosoyama A."/>
        </authorList>
    </citation>
    <scope>NUCLEOTIDE SEQUENCE [LARGE SCALE GENOMIC DNA]</scope>
    <source>
        <strain evidence="4 5">ATCC 31267</strain>
    </source>
</reference>
<protein>
    <submittedName>
        <fullName evidence="3">Cu(I)-responsive transcriptional regulator</fullName>
    </submittedName>
</protein>
<dbReference type="InterPro" id="IPR009061">
    <property type="entry name" value="DNA-bd_dom_put_sf"/>
</dbReference>
<evidence type="ECO:0000313" key="4">
    <source>
        <dbReference type="EMBL" id="GDY71464.1"/>
    </source>
</evidence>
<reference evidence="3 6" key="2">
    <citation type="submission" date="2019-04" db="EMBL/GenBank/DDBJ databases">
        <title>Draft genome sequences of Streptomyces avermitilis NBRC 14893.</title>
        <authorList>
            <person name="Komaki H."/>
            <person name="Tamura T."/>
            <person name="Hosoyama A."/>
        </authorList>
    </citation>
    <scope>NUCLEOTIDE SEQUENCE [LARGE SCALE GENOMIC DNA]</scope>
    <source>
        <strain evidence="3 6">NBRC 14893</strain>
    </source>
</reference>
<dbReference type="Gene3D" id="1.10.1660.10">
    <property type="match status" value="1"/>
</dbReference>
<evidence type="ECO:0000313" key="5">
    <source>
        <dbReference type="Proteomes" id="UP000299211"/>
    </source>
</evidence>
<proteinExistence type="predicted"/>
<dbReference type="GO" id="GO:0003700">
    <property type="term" value="F:DNA-binding transcription factor activity"/>
    <property type="evidence" value="ECO:0007669"/>
    <property type="project" value="InterPro"/>
</dbReference>
<dbReference type="InterPro" id="IPR000551">
    <property type="entry name" value="MerR-type_HTH_dom"/>
</dbReference>
<evidence type="ECO:0000313" key="3">
    <source>
        <dbReference type="EMBL" id="GDY68181.1"/>
    </source>
</evidence>